<accession>A0A917BGX8</accession>
<sequence length="173" mass="17817">MRAGVWTTPVVLTATAAPAFAASQCNNFVTPSASAWTVTNQNISAAGGTDGFQTGGYKVVQDPGSTGAASVTVTANQRVRFLAGTTYTFSFNFYRYVDNPRSVVFTLVVNGTTVTNSTVTTVGTATGNGSVSNATYQATTSGCYPVALSFVYGNESSTTGDDITITNLARSPA</sequence>
<gene>
    <name evidence="2" type="ORF">GCM10011519_11360</name>
</gene>
<reference evidence="2" key="1">
    <citation type="journal article" date="2014" name="Int. J. Syst. Evol. Microbiol.">
        <title>Complete genome sequence of Corynebacterium casei LMG S-19264T (=DSM 44701T), isolated from a smear-ripened cheese.</title>
        <authorList>
            <consortium name="US DOE Joint Genome Institute (JGI-PGF)"/>
            <person name="Walter F."/>
            <person name="Albersmeier A."/>
            <person name="Kalinowski J."/>
            <person name="Ruckert C."/>
        </authorList>
    </citation>
    <scope>NUCLEOTIDE SEQUENCE</scope>
    <source>
        <strain evidence="2">CGMCC 1.16067</strain>
    </source>
</reference>
<reference evidence="2" key="2">
    <citation type="submission" date="2020-09" db="EMBL/GenBank/DDBJ databases">
        <authorList>
            <person name="Sun Q."/>
            <person name="Zhou Y."/>
        </authorList>
    </citation>
    <scope>NUCLEOTIDE SEQUENCE</scope>
    <source>
        <strain evidence="2">CGMCC 1.16067</strain>
    </source>
</reference>
<feature type="chain" id="PRO_5036903395" description="CBM-cenC domain-containing protein" evidence="1">
    <location>
        <begin position="22"/>
        <end position="173"/>
    </location>
</feature>
<proteinExistence type="predicted"/>
<evidence type="ECO:0000256" key="1">
    <source>
        <dbReference type="SAM" id="SignalP"/>
    </source>
</evidence>
<dbReference type="Proteomes" id="UP000649179">
    <property type="component" value="Unassembled WGS sequence"/>
</dbReference>
<feature type="signal peptide" evidence="1">
    <location>
        <begin position="1"/>
        <end position="21"/>
    </location>
</feature>
<keyword evidence="1" id="KW-0732">Signal</keyword>
<dbReference type="SUPFAM" id="SSF49785">
    <property type="entry name" value="Galactose-binding domain-like"/>
    <property type="match status" value="1"/>
</dbReference>
<organism evidence="2 3">
    <name type="scientific">Marmoricola endophyticus</name>
    <dbReference type="NCBI Taxonomy" id="2040280"/>
    <lineage>
        <taxon>Bacteria</taxon>
        <taxon>Bacillati</taxon>
        <taxon>Actinomycetota</taxon>
        <taxon>Actinomycetes</taxon>
        <taxon>Propionibacteriales</taxon>
        <taxon>Nocardioidaceae</taxon>
        <taxon>Marmoricola</taxon>
    </lineage>
</organism>
<evidence type="ECO:0008006" key="4">
    <source>
        <dbReference type="Google" id="ProtNLM"/>
    </source>
</evidence>
<dbReference type="EMBL" id="BMKQ01000001">
    <property type="protein sequence ID" value="GGF39467.1"/>
    <property type="molecule type" value="Genomic_DNA"/>
</dbReference>
<keyword evidence="3" id="KW-1185">Reference proteome</keyword>
<dbReference type="AlphaFoldDB" id="A0A917BGX8"/>
<dbReference type="InterPro" id="IPR008979">
    <property type="entry name" value="Galactose-bd-like_sf"/>
</dbReference>
<evidence type="ECO:0000313" key="2">
    <source>
        <dbReference type="EMBL" id="GGF39467.1"/>
    </source>
</evidence>
<protein>
    <recommendedName>
        <fullName evidence="4">CBM-cenC domain-containing protein</fullName>
    </recommendedName>
</protein>
<name>A0A917BGX8_9ACTN</name>
<evidence type="ECO:0000313" key="3">
    <source>
        <dbReference type="Proteomes" id="UP000649179"/>
    </source>
</evidence>
<comment type="caution">
    <text evidence="2">The sequence shown here is derived from an EMBL/GenBank/DDBJ whole genome shotgun (WGS) entry which is preliminary data.</text>
</comment>